<feature type="chain" id="PRO_5009619091" evidence="1">
    <location>
        <begin position="18"/>
        <end position="344"/>
    </location>
</feature>
<dbReference type="InterPro" id="IPR018490">
    <property type="entry name" value="cNMP-bd_dom_sf"/>
</dbReference>
<dbReference type="Gene3D" id="1.10.287.630">
    <property type="entry name" value="Helix hairpin bin"/>
    <property type="match status" value="1"/>
</dbReference>
<dbReference type="SMART" id="SM00100">
    <property type="entry name" value="cNMP"/>
    <property type="match status" value="1"/>
</dbReference>
<keyword evidence="1" id="KW-0732">Signal</keyword>
<dbReference type="EMBL" id="CVRI01000044">
    <property type="protein sequence ID" value="CRK96540.1"/>
    <property type="molecule type" value="Genomic_DNA"/>
</dbReference>
<evidence type="ECO:0000259" key="2">
    <source>
        <dbReference type="PROSITE" id="PS50042"/>
    </source>
</evidence>
<dbReference type="OrthoDB" id="2021138at2759"/>
<dbReference type="Proteomes" id="UP000183832">
    <property type="component" value="Unassembled WGS sequence"/>
</dbReference>
<dbReference type="Pfam" id="PF00027">
    <property type="entry name" value="cNMP_binding"/>
    <property type="match status" value="1"/>
</dbReference>
<dbReference type="GO" id="GO:0098855">
    <property type="term" value="C:HCN channel complex"/>
    <property type="evidence" value="ECO:0007669"/>
    <property type="project" value="TreeGrafter"/>
</dbReference>
<feature type="domain" description="Cyclic nucleotide-binding" evidence="2">
    <location>
        <begin position="206"/>
        <end position="316"/>
    </location>
</feature>
<dbReference type="InterPro" id="IPR051413">
    <property type="entry name" value="K/Na_HCN_channel"/>
</dbReference>
<organism evidence="3 4">
    <name type="scientific">Clunio marinus</name>
    <dbReference type="NCBI Taxonomy" id="568069"/>
    <lineage>
        <taxon>Eukaryota</taxon>
        <taxon>Metazoa</taxon>
        <taxon>Ecdysozoa</taxon>
        <taxon>Arthropoda</taxon>
        <taxon>Hexapoda</taxon>
        <taxon>Insecta</taxon>
        <taxon>Pterygota</taxon>
        <taxon>Neoptera</taxon>
        <taxon>Endopterygota</taxon>
        <taxon>Diptera</taxon>
        <taxon>Nematocera</taxon>
        <taxon>Chironomoidea</taxon>
        <taxon>Chironomidae</taxon>
        <taxon>Clunio</taxon>
    </lineage>
</organism>
<dbReference type="GO" id="GO:0035725">
    <property type="term" value="P:sodium ion transmembrane transport"/>
    <property type="evidence" value="ECO:0007669"/>
    <property type="project" value="TreeGrafter"/>
</dbReference>
<proteinExistence type="predicted"/>
<dbReference type="PROSITE" id="PS50042">
    <property type="entry name" value="CNMP_BINDING_3"/>
    <property type="match status" value="1"/>
</dbReference>
<dbReference type="GO" id="GO:0005249">
    <property type="term" value="F:voltage-gated potassium channel activity"/>
    <property type="evidence" value="ECO:0007669"/>
    <property type="project" value="TreeGrafter"/>
</dbReference>
<name>A0A1J1IAE3_9DIPT</name>
<keyword evidence="4" id="KW-1185">Reference proteome</keyword>
<evidence type="ECO:0000313" key="3">
    <source>
        <dbReference type="EMBL" id="CRK96540.1"/>
    </source>
</evidence>
<gene>
    <name evidence="3" type="primary">similar to Potassium</name>
    <name evidence="3" type="ORF">CLUMA_CG009955</name>
</gene>
<dbReference type="GO" id="GO:0003254">
    <property type="term" value="P:regulation of membrane depolarization"/>
    <property type="evidence" value="ECO:0007669"/>
    <property type="project" value="TreeGrafter"/>
</dbReference>
<dbReference type="InterPro" id="IPR014710">
    <property type="entry name" value="RmlC-like_jellyroll"/>
</dbReference>
<dbReference type="SUPFAM" id="SSF51206">
    <property type="entry name" value="cAMP-binding domain-like"/>
    <property type="match status" value="1"/>
</dbReference>
<dbReference type="AlphaFoldDB" id="A0A1J1IAE3"/>
<evidence type="ECO:0000256" key="1">
    <source>
        <dbReference type="SAM" id="SignalP"/>
    </source>
</evidence>
<protein>
    <submittedName>
        <fullName evidence="3">CLUMA_CG009955, isoform A</fullName>
    </submittedName>
</protein>
<dbReference type="InterPro" id="IPR018488">
    <property type="entry name" value="cNMP-bd_CS"/>
</dbReference>
<dbReference type="PANTHER" id="PTHR45689">
    <property type="entry name" value="I[[H]] CHANNEL, ISOFORM E"/>
    <property type="match status" value="1"/>
</dbReference>
<dbReference type="PANTHER" id="PTHR45689:SF14">
    <property type="entry name" value="CYCLIC NUCLEOTIDE-GATED CATION CHANNEL SUBUNIT A-LIKE PROTEIN"/>
    <property type="match status" value="1"/>
</dbReference>
<feature type="signal peptide" evidence="1">
    <location>
        <begin position="1"/>
        <end position="17"/>
    </location>
</feature>
<dbReference type="STRING" id="568069.A0A1J1IAE3"/>
<reference evidence="3 4" key="1">
    <citation type="submission" date="2015-04" db="EMBL/GenBank/DDBJ databases">
        <authorList>
            <person name="Syromyatnikov M.Y."/>
            <person name="Popov V.N."/>
        </authorList>
    </citation>
    <scope>NUCLEOTIDE SEQUENCE [LARGE SCALE GENOMIC DNA]</scope>
</reference>
<sequence length="344" mass="40209">MTVQLIWGHWHWASCLRQVVIIHLAPDQDDMFEWFEDRFNRRFHVETFEQIVDRYEEVYLESLSSVLNNYTLVESYTRTMLVTLKLTFQSAYGNETSNSVLTMLNTILMLFWGWIYRAYVTIHLSNVIIATVNSEYKYDAFGKELEAYSKAKGLSRDLKIKIKSFYKRIFKKNYFNEDKIKLSTPIHLRKQIMMHSCSHLVEKVHLFKEIPNLILENIISCLKMEIYFPGDVIIKANTIGDAMFFIAFGTTSIYSSSGNLVGTLTDGSYFGEISLLFRKKKRTASVVACELCEIYRLNAKDFHKVIEPHSEILYRLEGISQSRMNATNTRICESTPPYYNNNKK</sequence>
<dbReference type="Gene3D" id="2.60.120.10">
    <property type="entry name" value="Jelly Rolls"/>
    <property type="match status" value="1"/>
</dbReference>
<accession>A0A1J1IAE3</accession>
<dbReference type="PROSITE" id="PS00889">
    <property type="entry name" value="CNMP_BINDING_2"/>
    <property type="match status" value="1"/>
</dbReference>
<dbReference type="InterPro" id="IPR000595">
    <property type="entry name" value="cNMP-bd_dom"/>
</dbReference>
<evidence type="ECO:0000313" key="4">
    <source>
        <dbReference type="Proteomes" id="UP000183832"/>
    </source>
</evidence>
<dbReference type="CDD" id="cd00038">
    <property type="entry name" value="CAP_ED"/>
    <property type="match status" value="1"/>
</dbReference>